<dbReference type="InterPro" id="IPR037068">
    <property type="entry name" value="DNA_primase_core_N_sf"/>
</dbReference>
<name>A0A1G2QNW1_9BACT</name>
<dbReference type="AlphaFoldDB" id="A0A1G2QNW1"/>
<dbReference type="Gene3D" id="3.40.1360.10">
    <property type="match status" value="1"/>
</dbReference>
<accession>A0A1G2QNW1</accession>
<dbReference type="InterPro" id="IPR006171">
    <property type="entry name" value="TOPRIM_dom"/>
</dbReference>
<dbReference type="GO" id="GO:0005737">
    <property type="term" value="C:cytoplasm"/>
    <property type="evidence" value="ECO:0007669"/>
    <property type="project" value="TreeGrafter"/>
</dbReference>
<dbReference type="SMART" id="SM00493">
    <property type="entry name" value="TOPRIM"/>
    <property type="match status" value="1"/>
</dbReference>
<dbReference type="InterPro" id="IPR013264">
    <property type="entry name" value="DNAG_N"/>
</dbReference>
<reference evidence="2 3" key="1">
    <citation type="journal article" date="2016" name="Nat. Commun.">
        <title>Thousands of microbial genomes shed light on interconnected biogeochemical processes in an aquifer system.</title>
        <authorList>
            <person name="Anantharaman K."/>
            <person name="Brown C.T."/>
            <person name="Hug L.A."/>
            <person name="Sharon I."/>
            <person name="Castelle C.J."/>
            <person name="Probst A.J."/>
            <person name="Thomas B.C."/>
            <person name="Singh A."/>
            <person name="Wilkins M.J."/>
            <person name="Karaoz U."/>
            <person name="Brodie E.L."/>
            <person name="Williams K.H."/>
            <person name="Hubbard S.S."/>
            <person name="Banfield J.F."/>
        </authorList>
    </citation>
    <scope>NUCLEOTIDE SEQUENCE [LARGE SCALE GENOMIC DNA]</scope>
</reference>
<dbReference type="PANTHER" id="PTHR30313">
    <property type="entry name" value="DNA PRIMASE"/>
    <property type="match status" value="1"/>
</dbReference>
<gene>
    <name evidence="2" type="ORF">A2117_02750</name>
</gene>
<dbReference type="Pfam" id="PF08275">
    <property type="entry name" value="DNAG_N"/>
    <property type="match status" value="1"/>
</dbReference>
<dbReference type="CDD" id="cd03364">
    <property type="entry name" value="TOPRIM_DnaG_primases"/>
    <property type="match status" value="1"/>
</dbReference>
<proteinExistence type="predicted"/>
<comment type="caution">
    <text evidence="2">The sequence shown here is derived from an EMBL/GenBank/DDBJ whole genome shotgun (WGS) entry which is preliminary data.</text>
</comment>
<dbReference type="InterPro" id="IPR050219">
    <property type="entry name" value="DnaG_primase"/>
</dbReference>
<evidence type="ECO:0000313" key="3">
    <source>
        <dbReference type="Proteomes" id="UP000179245"/>
    </source>
</evidence>
<dbReference type="GO" id="GO:0006269">
    <property type="term" value="P:DNA replication, synthesis of primer"/>
    <property type="evidence" value="ECO:0007669"/>
    <property type="project" value="TreeGrafter"/>
</dbReference>
<dbReference type="PANTHER" id="PTHR30313:SF2">
    <property type="entry name" value="DNA PRIMASE"/>
    <property type="match status" value="1"/>
</dbReference>
<dbReference type="PROSITE" id="PS50880">
    <property type="entry name" value="TOPRIM"/>
    <property type="match status" value="1"/>
</dbReference>
<dbReference type="STRING" id="1802443.A2117_02750"/>
<organism evidence="2 3">
    <name type="scientific">Candidatus Wildermuthbacteria bacterium GWA2_46_15</name>
    <dbReference type="NCBI Taxonomy" id="1802443"/>
    <lineage>
        <taxon>Bacteria</taxon>
        <taxon>Candidatus Wildermuthiibacteriota</taxon>
    </lineage>
</organism>
<evidence type="ECO:0000313" key="2">
    <source>
        <dbReference type="EMBL" id="OHA61682.1"/>
    </source>
</evidence>
<dbReference type="Gene3D" id="3.90.980.10">
    <property type="entry name" value="DNA primase, catalytic core, N-terminal domain"/>
    <property type="match status" value="1"/>
</dbReference>
<dbReference type="InterPro" id="IPR034151">
    <property type="entry name" value="TOPRIM_DnaG_bac"/>
</dbReference>
<feature type="domain" description="Toprim" evidence="1">
    <location>
        <begin position="175"/>
        <end position="256"/>
    </location>
</feature>
<dbReference type="EMBL" id="MHTO01000029">
    <property type="protein sequence ID" value="OHA61682.1"/>
    <property type="molecule type" value="Genomic_DNA"/>
</dbReference>
<sequence>MDFPSTLKLLAKKAGVTLLENAAHESANTKVYEIIESAVLYYEKNLWLPLGAGVLKYLKERGLTEETIRLFHLGLSLNNWDSLYLFLREKGFSDADILKAGVCLKTSQGKLVDRFRNRLMFPLRNQHNQPIAFAGRRLDDVDITEAKYVNSADSPYYHKGEILYNFHLARAERPQFLIVVEGYMDAIMSYQAGVKNVVAVSGTALTLRQAQMLSRAAPKVVLSFDNDEAGEAATIRSLPALLSTDLEINILILDNVKDAGELVAKNPTEWAQAVASSQPYLKVLLEKQAQKFQGDMEAGRKIAQSLVPILASIDDPLKLAQSLKIVALAVGLPVSALEQAVKKGQQIQALGPAEPVAESAADNFILRLQEFLRSLMLYPEGLNQMPADIAEAFFDSPLLTLYNEIKNGYNSYKIAGRNQDWAVYLRKLWQDQEAERAFLFVTLEEEPSFVPAQIFQMALRAVYLPYLKQLEVKLKKQLDETTDQEEINKLIQELAGRQQLYHRSSSQ</sequence>
<protein>
    <recommendedName>
        <fullName evidence="1">Toprim domain-containing protein</fullName>
    </recommendedName>
</protein>
<dbReference type="Pfam" id="PF13155">
    <property type="entry name" value="Toprim_2"/>
    <property type="match status" value="1"/>
</dbReference>
<dbReference type="SUPFAM" id="SSF56731">
    <property type="entry name" value="DNA primase core"/>
    <property type="match status" value="1"/>
</dbReference>
<dbReference type="Proteomes" id="UP000179245">
    <property type="component" value="Unassembled WGS sequence"/>
</dbReference>
<evidence type="ECO:0000259" key="1">
    <source>
        <dbReference type="PROSITE" id="PS50880"/>
    </source>
</evidence>